<dbReference type="GO" id="GO:0046872">
    <property type="term" value="F:metal ion binding"/>
    <property type="evidence" value="ECO:0007669"/>
    <property type="project" value="UniProtKB-KW"/>
</dbReference>
<accession>B9AG00</accession>
<evidence type="ECO:0000256" key="3">
    <source>
        <dbReference type="ARBA" id="ARBA00012221"/>
    </source>
</evidence>
<dbReference type="PANTHER" id="PTHR10762">
    <property type="entry name" value="DIPHTHAMIDE BIOSYNTHESIS PROTEIN"/>
    <property type="match status" value="1"/>
</dbReference>
<keyword evidence="8 10" id="KW-0411">Iron-sulfur</keyword>
<dbReference type="InterPro" id="IPR035435">
    <property type="entry name" value="DPH1/DPH2_euk_archaea"/>
</dbReference>
<dbReference type="Gene3D" id="3.40.50.11850">
    <property type="entry name" value="Diphthamide synthesis DPH1/DPH2 domain 2"/>
    <property type="match status" value="1"/>
</dbReference>
<dbReference type="InterPro" id="IPR042265">
    <property type="entry name" value="DPH1/DPH2_3"/>
</dbReference>
<evidence type="ECO:0000256" key="5">
    <source>
        <dbReference type="ARBA" id="ARBA00022691"/>
    </source>
</evidence>
<dbReference type="PANTHER" id="PTHR10762:SF1">
    <property type="entry name" value="2-(3-AMINO-3-CARBOXYPROPYL)HISTIDINE SYNTHASE SUBUNIT 1"/>
    <property type="match status" value="1"/>
</dbReference>
<keyword evidence="4 10" id="KW-0808">Transferase</keyword>
<comment type="caution">
    <text evidence="11">The sequence shown here is derived from an EMBL/GenBank/DDBJ whole genome shotgun (WGS) entry which is preliminary data.</text>
</comment>
<dbReference type="PATRIC" id="fig|483214.13.peg.1248"/>
<dbReference type="Pfam" id="PF01866">
    <property type="entry name" value="Diphthamide_syn"/>
    <property type="match status" value="1"/>
</dbReference>
<dbReference type="InterPro" id="IPR042263">
    <property type="entry name" value="DPH1/DPH2_1"/>
</dbReference>
<dbReference type="GO" id="GO:0017183">
    <property type="term" value="P:protein histidyl modification to diphthamide"/>
    <property type="evidence" value="ECO:0007669"/>
    <property type="project" value="UniProtKB-UniRule"/>
</dbReference>
<evidence type="ECO:0000256" key="10">
    <source>
        <dbReference type="PIRNR" id="PIRNR004967"/>
    </source>
</evidence>
<evidence type="ECO:0000313" key="12">
    <source>
        <dbReference type="Proteomes" id="UP000003489"/>
    </source>
</evidence>
<proteinExistence type="inferred from homology"/>
<evidence type="ECO:0000256" key="7">
    <source>
        <dbReference type="ARBA" id="ARBA00023004"/>
    </source>
</evidence>
<dbReference type="InterPro" id="IPR022428">
    <property type="entry name" value="Dph2_arc"/>
</dbReference>
<keyword evidence="6 10" id="KW-0479">Metal-binding</keyword>
<dbReference type="HOGENOM" id="CLU_037146_0_0_2"/>
<evidence type="ECO:0000256" key="1">
    <source>
        <dbReference type="ARBA" id="ARBA00001966"/>
    </source>
</evidence>
<dbReference type="GO" id="GO:0090560">
    <property type="term" value="F:2-(3-amino-3-carboxypropyl)histidine synthase activity"/>
    <property type="evidence" value="ECO:0007669"/>
    <property type="project" value="UniProtKB-UniRule"/>
</dbReference>
<dbReference type="EMBL" id="ABYW01000012">
    <property type="protein sequence ID" value="EEE42390.1"/>
    <property type="molecule type" value="Genomic_DNA"/>
</dbReference>
<reference evidence="11 12" key="2">
    <citation type="submission" date="2008-11" db="EMBL/GenBank/DDBJ databases">
        <title>Draft genome sequence of Methanobrevibacter smithii (DSM 2375).</title>
        <authorList>
            <person name="Sudarsanam P."/>
            <person name="Ley R."/>
            <person name="Guruge J."/>
            <person name="Turnbaugh P.J."/>
            <person name="Mahowald M."/>
            <person name="Liep D."/>
            <person name="Gordon J."/>
        </authorList>
    </citation>
    <scope>NUCLEOTIDE SEQUENCE [LARGE SCALE GENOMIC DNA]</scope>
    <source>
        <strain evidence="11 12">DSM 2375</strain>
    </source>
</reference>
<keyword evidence="7 10" id="KW-0408">Iron</keyword>
<evidence type="ECO:0000256" key="6">
    <source>
        <dbReference type="ARBA" id="ARBA00022723"/>
    </source>
</evidence>
<comment type="similarity">
    <text evidence="10">Belongs to the DPH1/DPH2 family.</text>
</comment>
<name>B9AG00_METSM</name>
<dbReference type="GO" id="GO:0051539">
    <property type="term" value="F:4 iron, 4 sulfur cluster binding"/>
    <property type="evidence" value="ECO:0007669"/>
    <property type="project" value="UniProtKB-UniRule"/>
</dbReference>
<dbReference type="Gene3D" id="3.40.50.11840">
    <property type="entry name" value="Diphthamide synthesis DPH1/DPH2 domain 1"/>
    <property type="match status" value="1"/>
</dbReference>
<evidence type="ECO:0000256" key="8">
    <source>
        <dbReference type="ARBA" id="ARBA00023014"/>
    </source>
</evidence>
<dbReference type="SFLD" id="SFLDS00032">
    <property type="entry name" value="Radical_SAM_3-amino-3-carboxyp"/>
    <property type="match status" value="1"/>
</dbReference>
<comment type="catalytic activity">
    <reaction evidence="9 10">
        <text>L-histidyl-[translation elongation factor 2] + S-adenosyl-L-methionine = 2-[(3S)-amino-3-carboxypropyl]-L-histidyl-[translation elongation factor 2] + S-methyl-5'-thioadenosine + H(+)</text>
        <dbReference type="Rhea" id="RHEA:36783"/>
        <dbReference type="Rhea" id="RHEA-COMP:9748"/>
        <dbReference type="Rhea" id="RHEA-COMP:9749"/>
        <dbReference type="ChEBI" id="CHEBI:15378"/>
        <dbReference type="ChEBI" id="CHEBI:17509"/>
        <dbReference type="ChEBI" id="CHEBI:29979"/>
        <dbReference type="ChEBI" id="CHEBI:59789"/>
        <dbReference type="ChEBI" id="CHEBI:73995"/>
        <dbReference type="EC" id="2.5.1.108"/>
    </reaction>
</comment>
<comment type="pathway">
    <text evidence="2 10">Protein modification; peptidyl-diphthamide biosynthesis.</text>
</comment>
<protein>
    <recommendedName>
        <fullName evidence="3 10">2-(3-amino-3-carboxypropyl)histidine synthase</fullName>
        <ecNumber evidence="3 10">2.5.1.108</ecNumber>
    </recommendedName>
</protein>
<evidence type="ECO:0000256" key="4">
    <source>
        <dbReference type="ARBA" id="ARBA00022679"/>
    </source>
</evidence>
<dbReference type="NCBIfam" id="TIGR00322">
    <property type="entry name" value="diphth2_R"/>
    <property type="match status" value="1"/>
</dbReference>
<comment type="function">
    <text evidence="10">Catalyzes the first step of diphthamide biosynthesis, i.e. the transfer of the 3-amino-3-carboxypropyl group from S-adenosyl-L-methionine (SAM) to the C2 position of the imidazole ring of the target histidine residue in translation elongation factor 2 (EF-2).</text>
</comment>
<evidence type="ECO:0000256" key="9">
    <source>
        <dbReference type="ARBA" id="ARBA00048403"/>
    </source>
</evidence>
<reference evidence="11 12" key="1">
    <citation type="submission" date="2008-10" db="EMBL/GenBank/DDBJ databases">
        <authorList>
            <person name="Fulton L."/>
            <person name="Clifton S."/>
            <person name="Fulton B."/>
            <person name="Xu J."/>
            <person name="Minx P."/>
            <person name="Pepin K.H."/>
            <person name="Johnson M."/>
            <person name="Bhonagiri V."/>
            <person name="Nash W.E."/>
            <person name="Mardis E.R."/>
            <person name="Wilson R.K."/>
        </authorList>
    </citation>
    <scope>NUCLEOTIDE SEQUENCE [LARGE SCALE GENOMIC DNA]</scope>
    <source>
        <strain evidence="11 12">DSM 2375</strain>
    </source>
</reference>
<dbReference type="Proteomes" id="UP000003489">
    <property type="component" value="Unassembled WGS sequence"/>
</dbReference>
<dbReference type="InterPro" id="IPR042264">
    <property type="entry name" value="DPH1/DPH2_2"/>
</dbReference>
<dbReference type="AlphaFoldDB" id="B9AG00"/>
<dbReference type="PIRSF" id="PIRSF004967">
    <property type="entry name" value="DPH1"/>
    <property type="match status" value="1"/>
</dbReference>
<organism evidence="11 12">
    <name type="scientific">Methanobrevibacter smithii DSM 2375</name>
    <dbReference type="NCBI Taxonomy" id="483214"/>
    <lineage>
        <taxon>Archaea</taxon>
        <taxon>Methanobacteriati</taxon>
        <taxon>Methanobacteriota</taxon>
        <taxon>Methanomada group</taxon>
        <taxon>Methanobacteria</taxon>
        <taxon>Methanobacteriales</taxon>
        <taxon>Methanobacteriaceae</taxon>
        <taxon>Methanobrevibacter</taxon>
    </lineage>
</organism>
<sequence length="338" mass="38596">MKIKMSMYNMDLDKVIRKINKKGARTVGLQFPEGLKMQAVKIAKAIESQTPATVIISGDPCFGACDVSDYKMKGSVDLIVHYGHTPLPLKYEVPTLFIEAFSNIDVKKDLEKCLEKLEDYSKIALVTTTQHLHLLNEIKDYLEDNGKEVVLGSSKNTKKGQVLGCNFSSIKNLDAEVYLFIGSGNFHPLGIYLFTKSPVLALDPYNSEIRDISAFADRILRIRFARITKAREAEKWGIIVSSKEGQYRMKLAKEIKKILEDNKMEAYIIMADNINPDILLPYMELDAFVVSACPRIAIDDSQMYKKPLLTPQELEIVLNKRQWENYQLDEILFHERYK</sequence>
<dbReference type="UniPathway" id="UPA00559"/>
<dbReference type="Gene3D" id="3.40.50.11860">
    <property type="entry name" value="Diphthamide synthesis DPH1/DPH2 domain 3"/>
    <property type="match status" value="1"/>
</dbReference>
<keyword evidence="5 10" id="KW-0949">S-adenosyl-L-methionine</keyword>
<gene>
    <name evidence="11" type="ORF">METSMIALI_01301</name>
</gene>
<evidence type="ECO:0000256" key="2">
    <source>
        <dbReference type="ARBA" id="ARBA00005156"/>
    </source>
</evidence>
<evidence type="ECO:0000313" key="11">
    <source>
        <dbReference type="EMBL" id="EEE42390.1"/>
    </source>
</evidence>
<comment type="cofactor">
    <cofactor evidence="1 10">
        <name>[4Fe-4S] cluster</name>
        <dbReference type="ChEBI" id="CHEBI:49883"/>
    </cofactor>
</comment>
<keyword evidence="10" id="KW-0004">4Fe-4S</keyword>
<dbReference type="FunFam" id="3.40.50.11860:FF:000001">
    <property type="entry name" value="2-(3-amino-3-carboxypropyl)histidine synthase subunit 2"/>
    <property type="match status" value="1"/>
</dbReference>
<dbReference type="InterPro" id="IPR016435">
    <property type="entry name" value="DPH1/DPH2"/>
</dbReference>
<dbReference type="EC" id="2.5.1.108" evidence="3 10"/>
<dbReference type="SFLD" id="SFLDG01121">
    <property type="entry name" value="Diphthamide_biosynthesis"/>
    <property type="match status" value="1"/>
</dbReference>
<dbReference type="NCBIfam" id="TIGR03682">
    <property type="entry name" value="arCOG04112"/>
    <property type="match status" value="1"/>
</dbReference>